<dbReference type="Proteomes" id="UP000249239">
    <property type="component" value="Unassembled WGS sequence"/>
</dbReference>
<protein>
    <submittedName>
        <fullName evidence="2">Uncharacterized protein DUF4956</fullName>
    </submittedName>
</protein>
<evidence type="ECO:0000313" key="2">
    <source>
        <dbReference type="EMBL" id="PZX15175.1"/>
    </source>
</evidence>
<evidence type="ECO:0000256" key="1">
    <source>
        <dbReference type="SAM" id="Phobius"/>
    </source>
</evidence>
<evidence type="ECO:0000313" key="3">
    <source>
        <dbReference type="Proteomes" id="UP000249239"/>
    </source>
</evidence>
<sequence>MNLLSILLLDKLEIFDSKLIDIESFLELTFRFMLNTGVLMLLVRWIYFSTTRRRDYLFTYMLIGSIVFLLCFLLGSVKLQLGFALGLFAIFGIMRYRTSQMPIREMTYLFLVIALSVINALANEKVSIAELLFPNLTIVFITMGFEKIWRLPHQSVKEVVYEKIDLIRPERRSELIADLAQRVGIYNIHKVEIGRIDLLKDTCILRVYYSENSRDINMADNDTRDNDGDDD</sequence>
<comment type="caution">
    <text evidence="2">The sequence shown here is derived from an EMBL/GenBank/DDBJ whole genome shotgun (WGS) entry which is preliminary data.</text>
</comment>
<dbReference type="OrthoDB" id="154078at2"/>
<proteinExistence type="predicted"/>
<keyword evidence="1" id="KW-0812">Transmembrane</keyword>
<dbReference type="EMBL" id="QKZK01000017">
    <property type="protein sequence ID" value="PZX15175.1"/>
    <property type="molecule type" value="Genomic_DNA"/>
</dbReference>
<accession>A0A2W7N483</accession>
<keyword evidence="1" id="KW-0472">Membrane</keyword>
<feature type="transmembrane region" description="Helical" evidence="1">
    <location>
        <begin position="81"/>
        <end position="98"/>
    </location>
</feature>
<organism evidence="2 3">
    <name type="scientific">Breznakibacter xylanolyticus</name>
    <dbReference type="NCBI Taxonomy" id="990"/>
    <lineage>
        <taxon>Bacteria</taxon>
        <taxon>Pseudomonadati</taxon>
        <taxon>Bacteroidota</taxon>
        <taxon>Bacteroidia</taxon>
        <taxon>Marinilabiliales</taxon>
        <taxon>Marinilabiliaceae</taxon>
        <taxon>Breznakibacter</taxon>
    </lineage>
</organism>
<name>A0A2W7N483_9BACT</name>
<reference evidence="2 3" key="1">
    <citation type="submission" date="2018-06" db="EMBL/GenBank/DDBJ databases">
        <title>Genomic Encyclopedia of Archaeal and Bacterial Type Strains, Phase II (KMG-II): from individual species to whole genera.</title>
        <authorList>
            <person name="Goeker M."/>
        </authorList>
    </citation>
    <scope>NUCLEOTIDE SEQUENCE [LARGE SCALE GENOMIC DNA]</scope>
    <source>
        <strain evidence="2 3">DSM 6779</strain>
    </source>
</reference>
<keyword evidence="1" id="KW-1133">Transmembrane helix</keyword>
<gene>
    <name evidence="2" type="ORF">LX69_02263</name>
</gene>
<dbReference type="Pfam" id="PF16316">
    <property type="entry name" value="DUF4956"/>
    <property type="match status" value="1"/>
</dbReference>
<feature type="transmembrane region" description="Helical" evidence="1">
    <location>
        <begin position="28"/>
        <end position="47"/>
    </location>
</feature>
<keyword evidence="3" id="KW-1185">Reference proteome</keyword>
<dbReference type="RefSeq" id="WP_111446120.1">
    <property type="nucleotide sequence ID" value="NZ_QKZK01000017.1"/>
</dbReference>
<feature type="transmembrane region" description="Helical" evidence="1">
    <location>
        <begin position="56"/>
        <end position="75"/>
    </location>
</feature>
<dbReference type="AlphaFoldDB" id="A0A2W7N483"/>
<dbReference type="InterPro" id="IPR032531">
    <property type="entry name" value="DUF4956"/>
</dbReference>
<feature type="transmembrane region" description="Helical" evidence="1">
    <location>
        <begin position="105"/>
        <end position="122"/>
    </location>
</feature>